<dbReference type="RefSeq" id="WP_209988173.1">
    <property type="nucleotide sequence ID" value="NZ_JBHSVQ010000001.1"/>
</dbReference>
<evidence type="ECO:0000313" key="3">
    <source>
        <dbReference type="Proteomes" id="UP001597448"/>
    </source>
</evidence>
<feature type="signal peptide" evidence="1">
    <location>
        <begin position="1"/>
        <end position="24"/>
    </location>
</feature>
<sequence length="166" mass="18130">MKKALASIAIILFSVSSISLPANASGNDIIPSAVVVDTEKVPHKEFQPQLLDNQQNTLKAAAVGPHWVADSSCDEGYFSDNVLSYSASYTDSTKSTRKQIDRIYARLTVYNEKAFAASGTDDQSNSSYAGATASVHFNPWEDGESYGTHKFEHAGYQSWYPETYGD</sequence>
<keyword evidence="1" id="KW-0732">Signal</keyword>
<gene>
    <name evidence="2" type="ORF">ACFSX3_19445</name>
</gene>
<accession>A0ABW5FED6</accession>
<dbReference type="Proteomes" id="UP001597448">
    <property type="component" value="Unassembled WGS sequence"/>
</dbReference>
<proteinExistence type="predicted"/>
<organism evidence="2 3">
    <name type="scientific">Paenibacillus rhizoplanae</name>
    <dbReference type="NCBI Taxonomy" id="1917181"/>
    <lineage>
        <taxon>Bacteria</taxon>
        <taxon>Bacillati</taxon>
        <taxon>Bacillota</taxon>
        <taxon>Bacilli</taxon>
        <taxon>Bacillales</taxon>
        <taxon>Paenibacillaceae</taxon>
        <taxon>Paenibacillus</taxon>
    </lineage>
</organism>
<evidence type="ECO:0000256" key="1">
    <source>
        <dbReference type="SAM" id="SignalP"/>
    </source>
</evidence>
<comment type="caution">
    <text evidence="2">The sequence shown here is derived from an EMBL/GenBank/DDBJ whole genome shotgun (WGS) entry which is preliminary data.</text>
</comment>
<name>A0ABW5FED6_9BACL</name>
<feature type="chain" id="PRO_5046165758" evidence="1">
    <location>
        <begin position="25"/>
        <end position="166"/>
    </location>
</feature>
<protein>
    <submittedName>
        <fullName evidence="2">Uncharacterized protein</fullName>
    </submittedName>
</protein>
<evidence type="ECO:0000313" key="2">
    <source>
        <dbReference type="EMBL" id="MFD2412072.1"/>
    </source>
</evidence>
<keyword evidence="3" id="KW-1185">Reference proteome</keyword>
<reference evidence="3" key="1">
    <citation type="journal article" date="2019" name="Int. J. Syst. Evol. Microbiol.">
        <title>The Global Catalogue of Microorganisms (GCM) 10K type strain sequencing project: providing services to taxonomists for standard genome sequencing and annotation.</title>
        <authorList>
            <consortium name="The Broad Institute Genomics Platform"/>
            <consortium name="The Broad Institute Genome Sequencing Center for Infectious Disease"/>
            <person name="Wu L."/>
            <person name="Ma J."/>
        </authorList>
    </citation>
    <scope>NUCLEOTIDE SEQUENCE [LARGE SCALE GENOMIC DNA]</scope>
    <source>
        <strain evidence="3">CCM 8725</strain>
    </source>
</reference>
<dbReference type="EMBL" id="JBHUKY010000033">
    <property type="protein sequence ID" value="MFD2412072.1"/>
    <property type="molecule type" value="Genomic_DNA"/>
</dbReference>